<dbReference type="Proteomes" id="UP000182229">
    <property type="component" value="Unassembled WGS sequence"/>
</dbReference>
<organism evidence="2 3">
    <name type="scientific">Cystobacter ferrugineus</name>
    <dbReference type="NCBI Taxonomy" id="83449"/>
    <lineage>
        <taxon>Bacteria</taxon>
        <taxon>Pseudomonadati</taxon>
        <taxon>Myxococcota</taxon>
        <taxon>Myxococcia</taxon>
        <taxon>Myxococcales</taxon>
        <taxon>Cystobacterineae</taxon>
        <taxon>Archangiaceae</taxon>
        <taxon>Cystobacter</taxon>
    </lineage>
</organism>
<dbReference type="AlphaFoldDB" id="A0A1L9AUI5"/>
<feature type="compositionally biased region" description="Polar residues" evidence="1">
    <location>
        <begin position="38"/>
        <end position="63"/>
    </location>
</feature>
<reference evidence="3" key="1">
    <citation type="submission" date="2016-11" db="EMBL/GenBank/DDBJ databases">
        <authorList>
            <person name="Shukria A."/>
            <person name="Stevens D.C."/>
        </authorList>
    </citation>
    <scope>NUCLEOTIDE SEQUENCE [LARGE SCALE GENOMIC DNA]</scope>
    <source>
        <strain evidence="3">Cbfe23</strain>
    </source>
</reference>
<comment type="caution">
    <text evidence="2">The sequence shown here is derived from an EMBL/GenBank/DDBJ whole genome shotgun (WGS) entry which is preliminary data.</text>
</comment>
<feature type="compositionally biased region" description="Basic residues" evidence="1">
    <location>
        <begin position="20"/>
        <end position="30"/>
    </location>
</feature>
<accession>A0A1L9AUI5</accession>
<evidence type="ECO:0000313" key="2">
    <source>
        <dbReference type="EMBL" id="OJH33677.1"/>
    </source>
</evidence>
<protein>
    <submittedName>
        <fullName evidence="2">Uncharacterized protein</fullName>
    </submittedName>
</protein>
<evidence type="ECO:0000256" key="1">
    <source>
        <dbReference type="SAM" id="MobiDB-lite"/>
    </source>
</evidence>
<feature type="region of interest" description="Disordered" evidence="1">
    <location>
        <begin position="17"/>
        <end position="63"/>
    </location>
</feature>
<proteinExistence type="predicted"/>
<name>A0A1L9AUI5_9BACT</name>
<gene>
    <name evidence="2" type="ORF">BON30_47420</name>
</gene>
<sequence>MRRRASSRVVVYAARERTKQTSRSRLKLTQKVRERSPCRTSFTTRGLSRSPQRAPSPVSTAMQSLPGVPFYPV</sequence>
<keyword evidence="3" id="KW-1185">Reference proteome</keyword>
<evidence type="ECO:0000313" key="3">
    <source>
        <dbReference type="Proteomes" id="UP000182229"/>
    </source>
</evidence>
<dbReference type="EMBL" id="MPIN01000030">
    <property type="protein sequence ID" value="OJH33677.1"/>
    <property type="molecule type" value="Genomic_DNA"/>
</dbReference>
<reference evidence="2 3" key="2">
    <citation type="submission" date="2016-12" db="EMBL/GenBank/DDBJ databases">
        <title>Draft Genome Sequence of Cystobacter ferrugineus Strain Cbfe23.</title>
        <authorList>
            <person name="Akbar S."/>
            <person name="Dowd S.E."/>
            <person name="Stevens D.C."/>
        </authorList>
    </citation>
    <scope>NUCLEOTIDE SEQUENCE [LARGE SCALE GENOMIC DNA]</scope>
    <source>
        <strain evidence="2 3">Cbfe23</strain>
    </source>
</reference>